<accession>A0A096AQP8</accession>
<proteinExistence type="predicted"/>
<feature type="domain" description="HTH marR-type" evidence="1">
    <location>
        <begin position="2"/>
        <end position="115"/>
    </location>
</feature>
<dbReference type="Proteomes" id="UP000029538">
    <property type="component" value="Unassembled WGS sequence"/>
</dbReference>
<gene>
    <name evidence="2" type="ORF">HMPREF0654_05195</name>
</gene>
<dbReference type="PANTHER" id="PTHR33164">
    <property type="entry name" value="TRANSCRIPTIONAL REGULATOR, MARR FAMILY"/>
    <property type="match status" value="1"/>
</dbReference>
<comment type="caution">
    <text evidence="2">The sequence shown here is derived from an EMBL/GenBank/DDBJ whole genome shotgun (WGS) entry which is preliminary data.</text>
</comment>
<reference evidence="2 3" key="1">
    <citation type="submission" date="2014-07" db="EMBL/GenBank/DDBJ databases">
        <authorList>
            <person name="McCorrison J."/>
            <person name="Sanka R."/>
            <person name="Torralba M."/>
            <person name="Gillis M."/>
            <person name="Haft D.H."/>
            <person name="Methe B."/>
            <person name="Sutton G."/>
            <person name="Nelson K.E."/>
        </authorList>
    </citation>
    <scope>NUCLEOTIDE SEQUENCE [LARGE SCALE GENOMIC DNA]</scope>
    <source>
        <strain evidence="2 3">DNF00882</strain>
    </source>
</reference>
<name>A0A096AQP8_9BACT</name>
<dbReference type="GO" id="GO:0003700">
    <property type="term" value="F:DNA-binding transcription factor activity"/>
    <property type="evidence" value="ECO:0007669"/>
    <property type="project" value="InterPro"/>
</dbReference>
<organism evidence="2 3">
    <name type="scientific">Prevotella disiens DNF00882</name>
    <dbReference type="NCBI Taxonomy" id="1401075"/>
    <lineage>
        <taxon>Bacteria</taxon>
        <taxon>Pseudomonadati</taxon>
        <taxon>Bacteroidota</taxon>
        <taxon>Bacteroidia</taxon>
        <taxon>Bacteroidales</taxon>
        <taxon>Prevotellaceae</taxon>
        <taxon>Prevotella</taxon>
    </lineage>
</organism>
<evidence type="ECO:0000259" key="1">
    <source>
        <dbReference type="PROSITE" id="PS50995"/>
    </source>
</evidence>
<dbReference type="SMART" id="SM00347">
    <property type="entry name" value="HTH_MARR"/>
    <property type="match status" value="1"/>
</dbReference>
<dbReference type="InterPro" id="IPR000835">
    <property type="entry name" value="HTH_MarR-typ"/>
</dbReference>
<dbReference type="PROSITE" id="PS50995">
    <property type="entry name" value="HTH_MARR_2"/>
    <property type="match status" value="1"/>
</dbReference>
<dbReference type="InterPro" id="IPR036390">
    <property type="entry name" value="WH_DNA-bd_sf"/>
</dbReference>
<sequence length="115" mass="13195">MDNLCIRKIHQLFRAVVDFERILDERFSLNINELMLLCLLSERGCLLAGEIANYMNLTRSNASKVIASLERKGCIERKACSHDSRCQQCQITKAGKMLIEKINNEDFEGFSIIKI</sequence>
<dbReference type="InterPro" id="IPR039422">
    <property type="entry name" value="MarR/SlyA-like"/>
</dbReference>
<dbReference type="Pfam" id="PF01047">
    <property type="entry name" value="MarR"/>
    <property type="match status" value="1"/>
</dbReference>
<protein>
    <submittedName>
        <fullName evidence="2">Transcriptional regulator</fullName>
    </submittedName>
</protein>
<dbReference type="PANTHER" id="PTHR33164:SF43">
    <property type="entry name" value="HTH-TYPE TRANSCRIPTIONAL REPRESSOR YETL"/>
    <property type="match status" value="1"/>
</dbReference>
<dbReference type="Gene3D" id="1.10.10.10">
    <property type="entry name" value="Winged helix-like DNA-binding domain superfamily/Winged helix DNA-binding domain"/>
    <property type="match status" value="1"/>
</dbReference>
<evidence type="ECO:0000313" key="3">
    <source>
        <dbReference type="Proteomes" id="UP000029538"/>
    </source>
</evidence>
<dbReference type="SUPFAM" id="SSF46785">
    <property type="entry name" value="Winged helix' DNA-binding domain"/>
    <property type="match status" value="1"/>
</dbReference>
<dbReference type="RefSeq" id="WP_036883079.1">
    <property type="nucleotide sequence ID" value="NZ_JRNR01000044.1"/>
</dbReference>
<dbReference type="GO" id="GO:0006950">
    <property type="term" value="P:response to stress"/>
    <property type="evidence" value="ECO:0007669"/>
    <property type="project" value="TreeGrafter"/>
</dbReference>
<dbReference type="PRINTS" id="PR00598">
    <property type="entry name" value="HTHMARR"/>
</dbReference>
<dbReference type="InterPro" id="IPR036388">
    <property type="entry name" value="WH-like_DNA-bd_sf"/>
</dbReference>
<evidence type="ECO:0000313" key="2">
    <source>
        <dbReference type="EMBL" id="KGF49408.1"/>
    </source>
</evidence>
<dbReference type="EMBL" id="JRNR01000044">
    <property type="protein sequence ID" value="KGF49408.1"/>
    <property type="molecule type" value="Genomic_DNA"/>
</dbReference>
<dbReference type="AlphaFoldDB" id="A0A096AQP8"/>